<dbReference type="Pfam" id="PF07729">
    <property type="entry name" value="FCD"/>
    <property type="match status" value="1"/>
</dbReference>
<dbReference type="SMART" id="SM00895">
    <property type="entry name" value="FCD"/>
    <property type="match status" value="1"/>
</dbReference>
<keyword evidence="7" id="KW-1185">Reference proteome</keyword>
<dbReference type="PANTHER" id="PTHR43537">
    <property type="entry name" value="TRANSCRIPTIONAL REGULATOR, GNTR FAMILY"/>
    <property type="match status" value="1"/>
</dbReference>
<dbReference type="PROSITE" id="PS50949">
    <property type="entry name" value="HTH_GNTR"/>
    <property type="match status" value="1"/>
</dbReference>
<dbReference type="GO" id="GO:0003677">
    <property type="term" value="F:DNA binding"/>
    <property type="evidence" value="ECO:0007669"/>
    <property type="project" value="UniProtKB-KW"/>
</dbReference>
<evidence type="ECO:0000313" key="6">
    <source>
        <dbReference type="EMBL" id="MCB8877688.1"/>
    </source>
</evidence>
<keyword evidence="2" id="KW-0238">DNA-binding</keyword>
<dbReference type="EMBL" id="JAESVB010000016">
    <property type="protein sequence ID" value="MCB8877688.1"/>
    <property type="molecule type" value="Genomic_DNA"/>
</dbReference>
<comment type="caution">
    <text evidence="6">The sequence shown here is derived from an EMBL/GenBank/DDBJ whole genome shotgun (WGS) entry which is preliminary data.</text>
</comment>
<evidence type="ECO:0000259" key="5">
    <source>
        <dbReference type="PROSITE" id="PS50949"/>
    </source>
</evidence>
<dbReference type="Pfam" id="PF00392">
    <property type="entry name" value="GntR"/>
    <property type="match status" value="1"/>
</dbReference>
<keyword evidence="1" id="KW-0805">Transcription regulation</keyword>
<organism evidence="6 7">
    <name type="scientific">Acidisoma silvae</name>
    <dbReference type="NCBI Taxonomy" id="2802396"/>
    <lineage>
        <taxon>Bacteria</taxon>
        <taxon>Pseudomonadati</taxon>
        <taxon>Pseudomonadota</taxon>
        <taxon>Alphaproteobacteria</taxon>
        <taxon>Acetobacterales</taxon>
        <taxon>Acidocellaceae</taxon>
        <taxon>Acidisoma</taxon>
    </lineage>
</organism>
<dbReference type="SUPFAM" id="SSF46785">
    <property type="entry name" value="Winged helix' DNA-binding domain"/>
    <property type="match status" value="1"/>
</dbReference>
<sequence length="252" mass="27595">MDGARDLIDIRSLHDRVYGRIRDAMRKGVFTSGQTLTIRGLAARFGTSDMPIREAIKRLTAEKALVQQADRTFKIPEITADGFEELVVVRAMIEGRAAELAADNADAAFVERLREANAAMALALDEGDLTLALESNQEFHSRLYEGCGNATLLELIDILWLRSGPYLAALVVDMSGSEVFREAVFVHDSIIAAVVAKNGKQAAKALKVDIENTAQWFLSHGGTGPAVAKLDDQPPPIDARVKPVRKRRTLTR</sequence>
<dbReference type="SMART" id="SM00345">
    <property type="entry name" value="HTH_GNTR"/>
    <property type="match status" value="1"/>
</dbReference>
<name>A0A963YWY8_9PROT</name>
<reference evidence="6" key="1">
    <citation type="journal article" date="2021" name="Microorganisms">
        <title>Acidisoma silvae sp. nov. and Acidisomacellulosilytica sp. nov., Two Acidophilic Bacteria Isolated from Decaying Wood, Hydrolyzing Cellulose and Producing Poly-3-hydroxybutyrate.</title>
        <authorList>
            <person name="Mieszkin S."/>
            <person name="Pouder E."/>
            <person name="Uroz S."/>
            <person name="Simon-Colin C."/>
            <person name="Alain K."/>
        </authorList>
    </citation>
    <scope>NUCLEOTIDE SEQUENCE</scope>
    <source>
        <strain evidence="6">HW T2.11</strain>
    </source>
</reference>
<dbReference type="GO" id="GO:0003700">
    <property type="term" value="F:DNA-binding transcription factor activity"/>
    <property type="evidence" value="ECO:0007669"/>
    <property type="project" value="InterPro"/>
</dbReference>
<dbReference type="PANTHER" id="PTHR43537:SF39">
    <property type="entry name" value="HTH-TYPE TRANSCRIPTIONAL REGULATOR MCBR"/>
    <property type="match status" value="1"/>
</dbReference>
<dbReference type="Gene3D" id="1.20.120.530">
    <property type="entry name" value="GntR ligand-binding domain-like"/>
    <property type="match status" value="1"/>
</dbReference>
<dbReference type="AlphaFoldDB" id="A0A963YWY8"/>
<feature type="compositionally biased region" description="Basic residues" evidence="4">
    <location>
        <begin position="242"/>
        <end position="252"/>
    </location>
</feature>
<dbReference type="InterPro" id="IPR011711">
    <property type="entry name" value="GntR_C"/>
</dbReference>
<protein>
    <submittedName>
        <fullName evidence="6">GntR family transcriptional regulator</fullName>
    </submittedName>
</protein>
<dbReference type="InterPro" id="IPR036388">
    <property type="entry name" value="WH-like_DNA-bd_sf"/>
</dbReference>
<evidence type="ECO:0000313" key="7">
    <source>
        <dbReference type="Proteomes" id="UP000708298"/>
    </source>
</evidence>
<feature type="domain" description="HTH gntR-type" evidence="5">
    <location>
        <begin position="11"/>
        <end position="78"/>
    </location>
</feature>
<keyword evidence="3" id="KW-0804">Transcription</keyword>
<dbReference type="SUPFAM" id="SSF48008">
    <property type="entry name" value="GntR ligand-binding domain-like"/>
    <property type="match status" value="1"/>
</dbReference>
<evidence type="ECO:0000256" key="1">
    <source>
        <dbReference type="ARBA" id="ARBA00023015"/>
    </source>
</evidence>
<proteinExistence type="predicted"/>
<feature type="region of interest" description="Disordered" evidence="4">
    <location>
        <begin position="228"/>
        <end position="252"/>
    </location>
</feature>
<dbReference type="InterPro" id="IPR000524">
    <property type="entry name" value="Tscrpt_reg_HTH_GntR"/>
</dbReference>
<evidence type="ECO:0000256" key="3">
    <source>
        <dbReference type="ARBA" id="ARBA00023163"/>
    </source>
</evidence>
<dbReference type="InterPro" id="IPR036390">
    <property type="entry name" value="WH_DNA-bd_sf"/>
</dbReference>
<dbReference type="InterPro" id="IPR008920">
    <property type="entry name" value="TF_FadR/GntR_C"/>
</dbReference>
<evidence type="ECO:0000256" key="4">
    <source>
        <dbReference type="SAM" id="MobiDB-lite"/>
    </source>
</evidence>
<dbReference type="RefSeq" id="WP_227323336.1">
    <property type="nucleotide sequence ID" value="NZ_JAESVB010000016.1"/>
</dbReference>
<accession>A0A963YWY8</accession>
<gene>
    <name evidence="6" type="ORF">ASILVAE211_21015</name>
</gene>
<reference evidence="6" key="2">
    <citation type="submission" date="2021-01" db="EMBL/GenBank/DDBJ databases">
        <authorList>
            <person name="Mieszkin S."/>
            <person name="Pouder E."/>
            <person name="Alain K."/>
        </authorList>
    </citation>
    <scope>NUCLEOTIDE SEQUENCE</scope>
    <source>
        <strain evidence="6">HW T2.11</strain>
    </source>
</reference>
<dbReference type="Gene3D" id="1.10.10.10">
    <property type="entry name" value="Winged helix-like DNA-binding domain superfamily/Winged helix DNA-binding domain"/>
    <property type="match status" value="1"/>
</dbReference>
<dbReference type="Proteomes" id="UP000708298">
    <property type="component" value="Unassembled WGS sequence"/>
</dbReference>
<evidence type="ECO:0000256" key="2">
    <source>
        <dbReference type="ARBA" id="ARBA00023125"/>
    </source>
</evidence>